<dbReference type="EMBL" id="JAOYFB010000002">
    <property type="protein sequence ID" value="KAK4007692.1"/>
    <property type="molecule type" value="Genomic_DNA"/>
</dbReference>
<evidence type="ECO:0000313" key="1">
    <source>
        <dbReference type="EMBL" id="KAK4007692.1"/>
    </source>
</evidence>
<comment type="caution">
    <text evidence="1">The sequence shown here is derived from an EMBL/GenBank/DDBJ whole genome shotgun (WGS) entry which is preliminary data.</text>
</comment>
<evidence type="ECO:0000313" key="2">
    <source>
        <dbReference type="Proteomes" id="UP001234178"/>
    </source>
</evidence>
<accession>A0ABQ9Z476</accession>
<keyword evidence="2" id="KW-1185">Reference proteome</keyword>
<protein>
    <recommendedName>
        <fullName evidence="3">Retrotransposon gag domain-containing protein</fullName>
    </recommendedName>
</protein>
<gene>
    <name evidence="1" type="ORF">OUZ56_012845</name>
</gene>
<evidence type="ECO:0008006" key="3">
    <source>
        <dbReference type="Google" id="ProtNLM"/>
    </source>
</evidence>
<proteinExistence type="predicted"/>
<dbReference type="Proteomes" id="UP001234178">
    <property type="component" value="Unassembled WGS sequence"/>
</dbReference>
<name>A0ABQ9Z476_9CRUS</name>
<reference evidence="1 2" key="1">
    <citation type="journal article" date="2023" name="Nucleic Acids Res.">
        <title>The hologenome of Daphnia magna reveals possible DNA methylation and microbiome-mediated evolution of the host genome.</title>
        <authorList>
            <person name="Chaturvedi A."/>
            <person name="Li X."/>
            <person name="Dhandapani V."/>
            <person name="Marshall H."/>
            <person name="Kissane S."/>
            <person name="Cuenca-Cambronero M."/>
            <person name="Asole G."/>
            <person name="Calvet F."/>
            <person name="Ruiz-Romero M."/>
            <person name="Marangio P."/>
            <person name="Guigo R."/>
            <person name="Rago D."/>
            <person name="Mirbahai L."/>
            <person name="Eastwood N."/>
            <person name="Colbourne J.K."/>
            <person name="Zhou J."/>
            <person name="Mallon E."/>
            <person name="Orsini L."/>
        </authorList>
    </citation>
    <scope>NUCLEOTIDE SEQUENCE [LARGE SCALE GENOMIC DNA]</scope>
    <source>
        <strain evidence="1">LRV0_1</strain>
    </source>
</reference>
<sequence length="214" mass="24570">MAEPLVQFVDTHVARQNEALEANRAALQVQLDTERGVMQVENCESTDHLLTKLAGVAYHWYETTAQNHDTWRAWRAALLAAFGRTLTIEERSRMVESRRQLPGETRSSYVNVKLPICRCCPGDLPERDQVKRLTWGLLRPEHVAAVMTQAPGTGGDFIRQLTVVEKGARPYAHEHKRPSCFSCNRNVRCDNTICPFFLHQHLSNPRIQPFLRYY</sequence>
<organism evidence="1 2">
    <name type="scientific">Daphnia magna</name>
    <dbReference type="NCBI Taxonomy" id="35525"/>
    <lineage>
        <taxon>Eukaryota</taxon>
        <taxon>Metazoa</taxon>
        <taxon>Ecdysozoa</taxon>
        <taxon>Arthropoda</taxon>
        <taxon>Crustacea</taxon>
        <taxon>Branchiopoda</taxon>
        <taxon>Diplostraca</taxon>
        <taxon>Cladocera</taxon>
        <taxon>Anomopoda</taxon>
        <taxon>Daphniidae</taxon>
        <taxon>Daphnia</taxon>
    </lineage>
</organism>